<dbReference type="Proteomes" id="UP000515125">
    <property type="component" value="Unplaced"/>
</dbReference>
<evidence type="ECO:0000313" key="2">
    <source>
        <dbReference type="RefSeq" id="XP_026191651.1"/>
    </source>
</evidence>
<name>A0A6P6RUW9_9EIME</name>
<protein>
    <submittedName>
        <fullName evidence="2">Uncharacterized protein LOC113146962</fullName>
    </submittedName>
</protein>
<keyword evidence="1" id="KW-1185">Reference proteome</keyword>
<dbReference type="InterPro" id="IPR036322">
    <property type="entry name" value="WD40_repeat_dom_sf"/>
</dbReference>
<sequence length="445" mass="47884">MEGPVSRLVPSLLLACGSGPEGFCSFSDGHVCEVTGGYLRSTSFNGTTQYIPLYTDSCKMGHAAHNIDGCGYVLCASCDEAKLVALGGSGVEGDIQMVQLSCTPPKSMWKKKLSASCSMEILCLDFSPCGNRLFCLSSGKQKVTQQELHRFVVQYVTVLSASDGAVQICHQLQWDDVSSYPRKLLAATGELYAVLSDTNVMMFQLLKSSEEAFTTSGLLLPVAAAAASGQPECPARNMTICGSCWVTAKGSHGGNASTFLLLAVSTKKLLAIGVGWLGAEGPFLAWVTSTEQKYLSLAAVDSRGMVLGLTDNSVIHIFQLNERAAASLMQKSEADRQQHNLEGLHEYQRKAIASCLLELQRSCHTGINAPPLKFPSQENEFTPAPTSEDPETLLLLRDEIHFQIPTSGYIPERFSPNKYGIDPPLSNYIAIVSVLLVPSTSYACV</sequence>
<accession>A0A6P6RUW9</accession>
<proteinExistence type="predicted"/>
<dbReference type="RefSeq" id="XP_026191651.1">
    <property type="nucleotide sequence ID" value="XM_026335866.1"/>
</dbReference>
<dbReference type="AlphaFoldDB" id="A0A6P6RUW9"/>
<dbReference type="OrthoDB" id="354196at2759"/>
<organism evidence="1 2">
    <name type="scientific">Cyclospora cayetanensis</name>
    <dbReference type="NCBI Taxonomy" id="88456"/>
    <lineage>
        <taxon>Eukaryota</taxon>
        <taxon>Sar</taxon>
        <taxon>Alveolata</taxon>
        <taxon>Apicomplexa</taxon>
        <taxon>Conoidasida</taxon>
        <taxon>Coccidia</taxon>
        <taxon>Eucoccidiorida</taxon>
        <taxon>Eimeriorina</taxon>
        <taxon>Eimeriidae</taxon>
        <taxon>Cyclospora</taxon>
    </lineage>
</organism>
<reference evidence="2" key="1">
    <citation type="submission" date="2025-08" db="UniProtKB">
        <authorList>
            <consortium name="RefSeq"/>
        </authorList>
    </citation>
    <scope>IDENTIFICATION</scope>
</reference>
<dbReference type="GeneID" id="113146962"/>
<evidence type="ECO:0000313" key="1">
    <source>
        <dbReference type="Proteomes" id="UP000515125"/>
    </source>
</evidence>
<dbReference type="SUPFAM" id="SSF50978">
    <property type="entry name" value="WD40 repeat-like"/>
    <property type="match status" value="1"/>
</dbReference>
<gene>
    <name evidence="2" type="primary">LOC113146962</name>
</gene>